<gene>
    <name evidence="1" type="ORF">PGLA1383_LOCUS35274</name>
</gene>
<organism evidence="1 2">
    <name type="scientific">Polarella glacialis</name>
    <name type="common">Dinoflagellate</name>
    <dbReference type="NCBI Taxonomy" id="89957"/>
    <lineage>
        <taxon>Eukaryota</taxon>
        <taxon>Sar</taxon>
        <taxon>Alveolata</taxon>
        <taxon>Dinophyceae</taxon>
        <taxon>Suessiales</taxon>
        <taxon>Suessiaceae</taxon>
        <taxon>Polarella</taxon>
    </lineage>
</organism>
<sequence>MRLYLSGPVLDKYELEGCGGSSSSSSSSSSRGSSSSSWLMDYVFIVLFARSICNDSDSLSEFLALWEAQQSCLLNSSSFKLDVALEILHGTRRCSGRDTGFGTRMTPQNHLGLKGDAVELGVQWLTSVQKVFRTHCRAVAKFLAQPEAAKAETLQFFSGTLLCGGGFFKVVCARDL</sequence>
<dbReference type="Proteomes" id="UP000654075">
    <property type="component" value="Unassembled WGS sequence"/>
</dbReference>
<proteinExistence type="predicted"/>
<evidence type="ECO:0000313" key="1">
    <source>
        <dbReference type="EMBL" id="CAE8617613.1"/>
    </source>
</evidence>
<comment type="caution">
    <text evidence="1">The sequence shown here is derived from an EMBL/GenBank/DDBJ whole genome shotgun (WGS) entry which is preliminary data.</text>
</comment>
<reference evidence="1" key="1">
    <citation type="submission" date="2021-02" db="EMBL/GenBank/DDBJ databases">
        <authorList>
            <person name="Dougan E. K."/>
            <person name="Rhodes N."/>
            <person name="Thang M."/>
            <person name="Chan C."/>
        </authorList>
    </citation>
    <scope>NUCLEOTIDE SEQUENCE</scope>
</reference>
<dbReference type="EMBL" id="CAJNNV010026229">
    <property type="protein sequence ID" value="CAE8617613.1"/>
    <property type="molecule type" value="Genomic_DNA"/>
</dbReference>
<evidence type="ECO:0000313" key="2">
    <source>
        <dbReference type="Proteomes" id="UP000654075"/>
    </source>
</evidence>
<protein>
    <submittedName>
        <fullName evidence="1">Uncharacterized protein</fullName>
    </submittedName>
</protein>
<name>A0A813FTC1_POLGL</name>
<keyword evidence="2" id="KW-1185">Reference proteome</keyword>
<accession>A0A813FTC1</accession>
<dbReference type="AlphaFoldDB" id="A0A813FTC1"/>